<evidence type="ECO:0000313" key="11">
    <source>
        <dbReference type="Proteomes" id="UP001412239"/>
    </source>
</evidence>
<feature type="coiled-coil region" evidence="7">
    <location>
        <begin position="142"/>
        <end position="176"/>
    </location>
</feature>
<protein>
    <recommendedName>
        <fullName evidence="12">Protein transport protein BOS1</fullName>
    </recommendedName>
</protein>
<evidence type="ECO:0000256" key="5">
    <source>
        <dbReference type="ARBA" id="ARBA00022989"/>
    </source>
</evidence>
<feature type="compositionally biased region" description="Polar residues" evidence="8">
    <location>
        <begin position="17"/>
        <end position="30"/>
    </location>
</feature>
<evidence type="ECO:0000256" key="6">
    <source>
        <dbReference type="ARBA" id="ARBA00023136"/>
    </source>
</evidence>
<dbReference type="CDD" id="cd15863">
    <property type="entry name" value="SNARE_GS27"/>
    <property type="match status" value="1"/>
</dbReference>
<gene>
    <name evidence="10" type="ORF">GSTUAT00000058001</name>
</gene>
<feature type="transmembrane region" description="Helical" evidence="9">
    <location>
        <begin position="299"/>
        <end position="319"/>
    </location>
</feature>
<keyword evidence="4" id="KW-0653">Protein transport</keyword>
<evidence type="ECO:0000256" key="7">
    <source>
        <dbReference type="SAM" id="Coils"/>
    </source>
</evidence>
<comment type="subcellular location">
    <subcellularLocation>
        <location evidence="1">Membrane</location>
        <topology evidence="1">Single-pass type IV membrane protein</topology>
    </subcellularLocation>
</comment>
<keyword evidence="5 9" id="KW-1133">Transmembrane helix</keyword>
<dbReference type="GO" id="GO:0031902">
    <property type="term" value="C:late endosome membrane"/>
    <property type="evidence" value="ECO:0007669"/>
    <property type="project" value="TreeGrafter"/>
</dbReference>
<dbReference type="PANTHER" id="PTHR21230">
    <property type="entry name" value="VESICLE TRANSPORT V-SNARE PROTEIN VTI1-RELATED"/>
    <property type="match status" value="1"/>
</dbReference>
<keyword evidence="6 9" id="KW-0472">Membrane</keyword>
<dbReference type="GO" id="GO:0012507">
    <property type="term" value="C:ER to Golgi transport vesicle membrane"/>
    <property type="evidence" value="ECO:0007669"/>
    <property type="project" value="TreeGrafter"/>
</dbReference>
<feature type="region of interest" description="Disordered" evidence="8">
    <location>
        <begin position="1"/>
        <end position="30"/>
    </location>
</feature>
<dbReference type="Pfam" id="PF12352">
    <property type="entry name" value="V-SNARE_C"/>
    <property type="match status" value="1"/>
</dbReference>
<evidence type="ECO:0000256" key="4">
    <source>
        <dbReference type="ARBA" id="ARBA00022927"/>
    </source>
</evidence>
<dbReference type="PANTHER" id="PTHR21230:SF1">
    <property type="entry name" value="GOLGI SNAP RECEPTOR COMPLEX MEMBER 2"/>
    <property type="match status" value="1"/>
</dbReference>
<feature type="compositionally biased region" description="Polar residues" evidence="8">
    <location>
        <begin position="189"/>
        <end position="208"/>
    </location>
</feature>
<accession>A0A292Q9M5</accession>
<evidence type="ECO:0000256" key="8">
    <source>
        <dbReference type="SAM" id="MobiDB-lite"/>
    </source>
</evidence>
<evidence type="ECO:0000256" key="3">
    <source>
        <dbReference type="ARBA" id="ARBA00022692"/>
    </source>
</evidence>
<keyword evidence="11" id="KW-1185">Reference proteome</keyword>
<evidence type="ECO:0008006" key="12">
    <source>
        <dbReference type="Google" id="ProtNLM"/>
    </source>
</evidence>
<sequence length="320" mass="36174">MSSEGRELQQPPGVLFSQKQPSIPRETSISPLPVHRPNLLRRLGPLATPLWSKLAFVFSTGSPFQSLALGAARNPRLKMNSLFNSALKQIQSIKKDLGTFAESPGTSSPALQGQISASLASLSRTIDDYDSMAKREIVPAKQEKAFQRVRNFRKEISELKQQFVKLKGERADAEHTVARSELLGRRGHSSATPENPYANTTQTRNAPSPYSPFAPAGGVTQTHTMSQEDNIFRERDFMSRTNDQLDDFLDRGRAVLADLGEQRQMLKRTQRKLYNVANTLGVSRDTIRMIERRAMQDKWIFYGGIIVFFLFCYLVLRWLR</sequence>
<keyword evidence="2" id="KW-0813">Transport</keyword>
<dbReference type="Proteomes" id="UP001412239">
    <property type="component" value="Unassembled WGS sequence"/>
</dbReference>
<dbReference type="GO" id="GO:0005794">
    <property type="term" value="C:Golgi apparatus"/>
    <property type="evidence" value="ECO:0007669"/>
    <property type="project" value="TreeGrafter"/>
</dbReference>
<reference evidence="10" key="1">
    <citation type="submission" date="2015-10" db="EMBL/GenBank/DDBJ databases">
        <authorList>
            <person name="Regsiter A."/>
            <person name="william w."/>
        </authorList>
    </citation>
    <scope>NUCLEOTIDE SEQUENCE</scope>
    <source>
        <strain evidence="10">Montdore</strain>
    </source>
</reference>
<proteinExistence type="predicted"/>
<dbReference type="GO" id="GO:0005484">
    <property type="term" value="F:SNAP receptor activity"/>
    <property type="evidence" value="ECO:0007669"/>
    <property type="project" value="TreeGrafter"/>
</dbReference>
<dbReference type="AlphaFoldDB" id="A0A292Q9M5"/>
<feature type="region of interest" description="Disordered" evidence="8">
    <location>
        <begin position="178"/>
        <end position="222"/>
    </location>
</feature>
<evidence type="ECO:0000256" key="2">
    <source>
        <dbReference type="ARBA" id="ARBA00022448"/>
    </source>
</evidence>
<evidence type="ECO:0000313" key="10">
    <source>
        <dbReference type="EMBL" id="CUS15781.1"/>
    </source>
</evidence>
<evidence type="ECO:0000256" key="9">
    <source>
        <dbReference type="SAM" id="Phobius"/>
    </source>
</evidence>
<dbReference type="GO" id="GO:0005789">
    <property type="term" value="C:endoplasmic reticulum membrane"/>
    <property type="evidence" value="ECO:0007669"/>
    <property type="project" value="TreeGrafter"/>
</dbReference>
<dbReference type="Gene3D" id="1.20.5.110">
    <property type="match status" value="1"/>
</dbReference>
<dbReference type="EMBL" id="LN890943">
    <property type="protein sequence ID" value="CUS15781.1"/>
    <property type="molecule type" value="Genomic_DNA"/>
</dbReference>
<dbReference type="SUPFAM" id="SSF58038">
    <property type="entry name" value="SNARE fusion complex"/>
    <property type="match status" value="1"/>
</dbReference>
<dbReference type="GO" id="GO:0031201">
    <property type="term" value="C:SNARE complex"/>
    <property type="evidence" value="ECO:0007669"/>
    <property type="project" value="TreeGrafter"/>
</dbReference>
<organism evidence="10 11">
    <name type="scientific">Tuber aestivum</name>
    <name type="common">summer truffle</name>
    <dbReference type="NCBI Taxonomy" id="59557"/>
    <lineage>
        <taxon>Eukaryota</taxon>
        <taxon>Fungi</taxon>
        <taxon>Dikarya</taxon>
        <taxon>Ascomycota</taxon>
        <taxon>Pezizomycotina</taxon>
        <taxon>Pezizomycetes</taxon>
        <taxon>Pezizales</taxon>
        <taxon>Tuberaceae</taxon>
        <taxon>Tuber</taxon>
    </lineage>
</organism>
<dbReference type="GO" id="GO:0006906">
    <property type="term" value="P:vesicle fusion"/>
    <property type="evidence" value="ECO:0007669"/>
    <property type="project" value="TreeGrafter"/>
</dbReference>
<dbReference type="GO" id="GO:0000149">
    <property type="term" value="F:SNARE binding"/>
    <property type="evidence" value="ECO:0007669"/>
    <property type="project" value="TreeGrafter"/>
</dbReference>
<keyword evidence="7" id="KW-0175">Coiled coil</keyword>
<evidence type="ECO:0000256" key="1">
    <source>
        <dbReference type="ARBA" id="ARBA00004211"/>
    </source>
</evidence>
<dbReference type="GO" id="GO:0006888">
    <property type="term" value="P:endoplasmic reticulum to Golgi vesicle-mediated transport"/>
    <property type="evidence" value="ECO:0007669"/>
    <property type="project" value="TreeGrafter"/>
</dbReference>
<keyword evidence="3 9" id="KW-0812">Transmembrane</keyword>
<dbReference type="GO" id="GO:0015031">
    <property type="term" value="P:protein transport"/>
    <property type="evidence" value="ECO:0007669"/>
    <property type="project" value="UniProtKB-KW"/>
</dbReference>
<name>A0A292Q9M5_9PEZI</name>